<comment type="catalytic activity">
    <reaction evidence="11">
        <text>Zn(2+)(in) + ATP + H2O = Zn(2+)(out) + ADP + phosphate + H(+)</text>
        <dbReference type="Rhea" id="RHEA:20621"/>
        <dbReference type="ChEBI" id="CHEBI:15377"/>
        <dbReference type="ChEBI" id="CHEBI:15378"/>
        <dbReference type="ChEBI" id="CHEBI:29105"/>
        <dbReference type="ChEBI" id="CHEBI:30616"/>
        <dbReference type="ChEBI" id="CHEBI:43474"/>
        <dbReference type="ChEBI" id="CHEBI:456216"/>
        <dbReference type="EC" id="7.2.2.12"/>
    </reaction>
</comment>
<feature type="transmembrane region" description="Helical" evidence="12">
    <location>
        <begin position="246"/>
        <end position="266"/>
    </location>
</feature>
<keyword evidence="6 12" id="KW-0067">ATP-binding</keyword>
<dbReference type="SFLD" id="SFLDF00027">
    <property type="entry name" value="p-type_atpase"/>
    <property type="match status" value="1"/>
</dbReference>
<evidence type="ECO:0000256" key="12">
    <source>
        <dbReference type="RuleBase" id="RU362081"/>
    </source>
</evidence>
<dbReference type="PANTHER" id="PTHR48085:SF5">
    <property type="entry name" value="CADMIUM_ZINC-TRANSPORTING ATPASE HMA4-RELATED"/>
    <property type="match status" value="1"/>
</dbReference>
<feature type="region of interest" description="Disordered" evidence="13">
    <location>
        <begin position="1"/>
        <end position="21"/>
    </location>
</feature>
<dbReference type="PRINTS" id="PR00941">
    <property type="entry name" value="CDATPASE"/>
</dbReference>
<comment type="caution">
    <text evidence="15">The sequence shown here is derived from an EMBL/GenBank/DDBJ whole genome shotgun (WGS) entry which is preliminary data.</text>
</comment>
<dbReference type="InterPro" id="IPR044492">
    <property type="entry name" value="P_typ_ATPase_HD_dom"/>
</dbReference>
<keyword evidence="3 12" id="KW-0812">Transmembrane</keyword>
<dbReference type="InterPro" id="IPR018303">
    <property type="entry name" value="ATPase_P-typ_P_site"/>
</dbReference>
<dbReference type="GO" id="GO:0016887">
    <property type="term" value="F:ATP hydrolysis activity"/>
    <property type="evidence" value="ECO:0007669"/>
    <property type="project" value="InterPro"/>
</dbReference>
<dbReference type="SFLD" id="SFLDG00002">
    <property type="entry name" value="C1.7:_P-type_atpase_like"/>
    <property type="match status" value="1"/>
</dbReference>
<reference evidence="15 16" key="1">
    <citation type="submission" date="2018-07" db="EMBL/GenBank/DDBJ databases">
        <title>Genomic Encyclopedia of Type Strains, Phase IV (KMG-IV): sequencing the most valuable type-strain genomes for metagenomic binning, comparative biology and taxonomic classification.</title>
        <authorList>
            <person name="Goeker M."/>
        </authorList>
    </citation>
    <scope>NUCLEOTIDE SEQUENCE [LARGE SCALE GENOMIC DNA]</scope>
    <source>
        <strain evidence="15 16">DSM 21634</strain>
    </source>
</reference>
<comment type="similarity">
    <text evidence="2 12">Belongs to the cation transport ATPase (P-type) (TC 3.A.3) family. Type IB subfamily.</text>
</comment>
<dbReference type="InterPro" id="IPR059000">
    <property type="entry name" value="ATPase_P-type_domA"/>
</dbReference>
<dbReference type="Pfam" id="PF00122">
    <property type="entry name" value="E1-E2_ATPase"/>
    <property type="match status" value="1"/>
</dbReference>
<dbReference type="CDD" id="cd00371">
    <property type="entry name" value="HMA"/>
    <property type="match status" value="2"/>
</dbReference>
<keyword evidence="5 12" id="KW-0547">Nucleotide-binding</keyword>
<evidence type="ECO:0000256" key="5">
    <source>
        <dbReference type="ARBA" id="ARBA00022741"/>
    </source>
</evidence>
<evidence type="ECO:0000256" key="13">
    <source>
        <dbReference type="SAM" id="MobiDB-lite"/>
    </source>
</evidence>
<keyword evidence="7" id="KW-1278">Translocase</keyword>
<dbReference type="GO" id="GO:0016463">
    <property type="term" value="F:P-type zinc transporter activity"/>
    <property type="evidence" value="ECO:0007669"/>
    <property type="project" value="UniProtKB-EC"/>
</dbReference>
<evidence type="ECO:0000313" key="16">
    <source>
        <dbReference type="Proteomes" id="UP000252884"/>
    </source>
</evidence>
<evidence type="ECO:0000256" key="3">
    <source>
        <dbReference type="ARBA" id="ARBA00022692"/>
    </source>
</evidence>
<evidence type="ECO:0000313" key="15">
    <source>
        <dbReference type="EMBL" id="RCW66068.1"/>
    </source>
</evidence>
<dbReference type="Gene3D" id="3.40.1110.10">
    <property type="entry name" value="Calcium-transporting ATPase, cytoplasmic domain N"/>
    <property type="match status" value="1"/>
</dbReference>
<evidence type="ECO:0000256" key="4">
    <source>
        <dbReference type="ARBA" id="ARBA00022723"/>
    </source>
</evidence>
<feature type="transmembrane region" description="Helical" evidence="12">
    <location>
        <begin position="811"/>
        <end position="832"/>
    </location>
</feature>
<dbReference type="InterPro" id="IPR023298">
    <property type="entry name" value="ATPase_P-typ_TM_dom_sf"/>
</dbReference>
<evidence type="ECO:0000256" key="1">
    <source>
        <dbReference type="ARBA" id="ARBA00004141"/>
    </source>
</evidence>
<keyword evidence="16" id="KW-1185">Reference proteome</keyword>
<dbReference type="NCBIfam" id="TIGR01494">
    <property type="entry name" value="ATPase_P-type"/>
    <property type="match status" value="1"/>
</dbReference>
<feature type="transmembrane region" description="Helical" evidence="12">
    <location>
        <begin position="784"/>
        <end position="805"/>
    </location>
</feature>
<protein>
    <recommendedName>
        <fullName evidence="10">P-type Zn(2+) transporter</fullName>
        <ecNumber evidence="10">7.2.2.12</ecNumber>
    </recommendedName>
</protein>
<dbReference type="Gene3D" id="2.70.150.10">
    <property type="entry name" value="Calcium-transporting ATPase, cytoplasmic transduction domain A"/>
    <property type="match status" value="1"/>
</dbReference>
<comment type="subcellular location">
    <subcellularLocation>
        <location evidence="12">Cell membrane</location>
    </subcellularLocation>
    <subcellularLocation>
        <location evidence="1">Membrane</location>
        <topology evidence="1">Multi-pass membrane protein</topology>
    </subcellularLocation>
</comment>
<evidence type="ECO:0000259" key="14">
    <source>
        <dbReference type="PROSITE" id="PS50846"/>
    </source>
</evidence>
<keyword evidence="4 12" id="KW-0479">Metal-binding</keyword>
<dbReference type="GO" id="GO:0046872">
    <property type="term" value="F:metal ion binding"/>
    <property type="evidence" value="ECO:0007669"/>
    <property type="project" value="UniProtKB-KW"/>
</dbReference>
<evidence type="ECO:0000256" key="9">
    <source>
        <dbReference type="ARBA" id="ARBA00023136"/>
    </source>
</evidence>
<dbReference type="Pfam" id="PF00702">
    <property type="entry name" value="Hydrolase"/>
    <property type="match status" value="1"/>
</dbReference>
<proteinExistence type="inferred from homology"/>
<dbReference type="InterPro" id="IPR008250">
    <property type="entry name" value="ATPase_P-typ_transduc_dom_A_sf"/>
</dbReference>
<dbReference type="EC" id="7.2.2.12" evidence="10"/>
<dbReference type="Proteomes" id="UP000252884">
    <property type="component" value="Unassembled WGS sequence"/>
</dbReference>
<dbReference type="PRINTS" id="PR00119">
    <property type="entry name" value="CATATPASE"/>
</dbReference>
<feature type="transmembrane region" description="Helical" evidence="12">
    <location>
        <begin position="220"/>
        <end position="240"/>
    </location>
</feature>
<dbReference type="Gene3D" id="3.40.50.1000">
    <property type="entry name" value="HAD superfamily/HAD-like"/>
    <property type="match status" value="1"/>
</dbReference>
<evidence type="ECO:0000256" key="2">
    <source>
        <dbReference type="ARBA" id="ARBA00006024"/>
    </source>
</evidence>
<dbReference type="NCBIfam" id="TIGR01511">
    <property type="entry name" value="ATPase-IB1_Cu"/>
    <property type="match status" value="1"/>
</dbReference>
<gene>
    <name evidence="15" type="ORF">DES41_11126</name>
</gene>
<evidence type="ECO:0000256" key="8">
    <source>
        <dbReference type="ARBA" id="ARBA00022989"/>
    </source>
</evidence>
<dbReference type="InterPro" id="IPR027256">
    <property type="entry name" value="P-typ_ATPase_IB"/>
</dbReference>
<dbReference type="PROSITE" id="PS50846">
    <property type="entry name" value="HMA_2"/>
    <property type="match status" value="1"/>
</dbReference>
<dbReference type="FunFam" id="2.70.150.10:FF:000002">
    <property type="entry name" value="Copper-transporting ATPase 1, putative"/>
    <property type="match status" value="1"/>
</dbReference>
<dbReference type="AlphaFoldDB" id="A0A368XGC0"/>
<feature type="domain" description="HMA" evidence="14">
    <location>
        <begin position="29"/>
        <end position="93"/>
    </location>
</feature>
<sequence>MRTTESLPSAEAPPTSCGGCCSPSAPQEQERTLRVLSMCCVNEERPVRAALEGLSGVADLAIDLPGRTVRFRGSEPTFEAALVAVNKLGFATEPPLPAVADDCCGPASRAVPISIVARASKAAPAPSIAAAPSAPVGALLLRIPEMDCAVEEGQIRRAMEAFPQVKRLRFDLPARALTVEAPTDAWDSVTAAIRKLGFSPETLSAPPAAADTAKAQRAELVRLIAALVVAVGAEVVHLAFPDTLPWHVAGMAVAAVAIALSGLSVFKKGLSALRAGQLNINALMSVAVIGAFLIGQWPEAAMVMVLYSLAELIEARSVERARNAIAGLLALSPAQAEVRQADGSWALTDAKAVTVGAVARVKPGGRFALDGRVTTGHGAVDQSPVTGESIPVDKGPGDDVFAGTINQSGALEFEVTKPAGDTVLARIIHAVEEAQGQRAPTQRIVDKFAAVYTPAVFVLAIAIAVGMPLLAGWPWLEATYKALVLLVIACPCALVISTPVTVVSGLAAAARRGILIKGGVYLEQARKLTALGLDKTGTLTEGKPKLVAHRVLSEASNDAVLRVARSLAARSDHPVSKAVAAGLDAPSSDVADFGAELGKGVHGRIDGRTYILGNHRWLHERGQCTPELEALMQEHEAQGRTLSVLADDERALALFAVADTTKETSRQAVAELLALGVRPVMLTGDNPTTAQAIAKQVGIEDVRAGLLPEDKQKVVAELRAQGRHVGMVGDGVNDSPSLAAADIGFSMGAAGTDTAKEAADVLIMNDDLRKVPETIRLSKKTYAVLWQNIVLALGIKAVFFVLAVFGSASMWMAVFADMGASLLVVFNGLRLLRGVRKVS</sequence>
<dbReference type="InterPro" id="IPR051014">
    <property type="entry name" value="Cation_Transport_ATPase_IB"/>
</dbReference>
<evidence type="ECO:0000256" key="7">
    <source>
        <dbReference type="ARBA" id="ARBA00022967"/>
    </source>
</evidence>
<dbReference type="PROSITE" id="PS00154">
    <property type="entry name" value="ATPASE_E1_E2"/>
    <property type="match status" value="1"/>
</dbReference>
<dbReference type="InterPro" id="IPR023299">
    <property type="entry name" value="ATPase_P-typ_cyto_dom_N"/>
</dbReference>
<dbReference type="SUPFAM" id="SSF56784">
    <property type="entry name" value="HAD-like"/>
    <property type="match status" value="1"/>
</dbReference>
<dbReference type="Gene3D" id="3.30.70.100">
    <property type="match status" value="1"/>
</dbReference>
<evidence type="ECO:0000256" key="6">
    <source>
        <dbReference type="ARBA" id="ARBA00022840"/>
    </source>
</evidence>
<dbReference type="GO" id="GO:0005886">
    <property type="term" value="C:plasma membrane"/>
    <property type="evidence" value="ECO:0007669"/>
    <property type="project" value="UniProtKB-SubCell"/>
</dbReference>
<dbReference type="InterPro" id="IPR001757">
    <property type="entry name" value="P_typ_ATPase"/>
</dbReference>
<dbReference type="InterPro" id="IPR023214">
    <property type="entry name" value="HAD_sf"/>
</dbReference>
<accession>A0A368XGC0</accession>
<name>A0A368XGC0_9BURK</name>
<keyword evidence="12" id="KW-1003">Cell membrane</keyword>
<dbReference type="InterPro" id="IPR006121">
    <property type="entry name" value="HMA_dom"/>
</dbReference>
<dbReference type="SFLD" id="SFLDS00003">
    <property type="entry name" value="Haloacid_Dehalogenase"/>
    <property type="match status" value="1"/>
</dbReference>
<dbReference type="GO" id="GO:0005524">
    <property type="term" value="F:ATP binding"/>
    <property type="evidence" value="ECO:0007669"/>
    <property type="project" value="UniProtKB-UniRule"/>
</dbReference>
<dbReference type="SUPFAM" id="SSF81665">
    <property type="entry name" value="Calcium ATPase, transmembrane domain M"/>
    <property type="match status" value="1"/>
</dbReference>
<keyword evidence="8 12" id="KW-1133">Transmembrane helix</keyword>
<evidence type="ECO:0000256" key="10">
    <source>
        <dbReference type="ARBA" id="ARBA00039097"/>
    </source>
</evidence>
<dbReference type="InterPro" id="IPR036412">
    <property type="entry name" value="HAD-like_sf"/>
</dbReference>
<dbReference type="NCBIfam" id="TIGR01525">
    <property type="entry name" value="ATPase-IB_hvy"/>
    <property type="match status" value="1"/>
</dbReference>
<dbReference type="SUPFAM" id="SSF81653">
    <property type="entry name" value="Calcium ATPase, transduction domain A"/>
    <property type="match status" value="1"/>
</dbReference>
<keyword evidence="9 12" id="KW-0472">Membrane</keyword>
<feature type="transmembrane region" description="Helical" evidence="12">
    <location>
        <begin position="483"/>
        <end position="509"/>
    </location>
</feature>
<dbReference type="EMBL" id="QPJK01000011">
    <property type="protein sequence ID" value="RCW66068.1"/>
    <property type="molecule type" value="Genomic_DNA"/>
</dbReference>
<evidence type="ECO:0000256" key="11">
    <source>
        <dbReference type="ARBA" id="ARBA00047308"/>
    </source>
</evidence>
<dbReference type="InterPro" id="IPR036163">
    <property type="entry name" value="HMA_dom_sf"/>
</dbReference>
<dbReference type="SUPFAM" id="SSF55008">
    <property type="entry name" value="HMA, heavy metal-associated domain"/>
    <property type="match status" value="2"/>
</dbReference>
<organism evidence="15 16">
    <name type="scientific">Pseudorhodoferax soli</name>
    <dbReference type="NCBI Taxonomy" id="545864"/>
    <lineage>
        <taxon>Bacteria</taxon>
        <taxon>Pseudomonadati</taxon>
        <taxon>Pseudomonadota</taxon>
        <taxon>Betaproteobacteria</taxon>
        <taxon>Burkholderiales</taxon>
        <taxon>Comamonadaceae</taxon>
    </lineage>
</organism>
<dbReference type="PANTHER" id="PTHR48085">
    <property type="entry name" value="CADMIUM/ZINC-TRANSPORTING ATPASE HMA2-RELATED"/>
    <property type="match status" value="1"/>
</dbReference>
<feature type="transmembrane region" description="Helical" evidence="12">
    <location>
        <begin position="448"/>
        <end position="471"/>
    </location>
</feature>
<dbReference type="GO" id="GO:0015086">
    <property type="term" value="F:cadmium ion transmembrane transporter activity"/>
    <property type="evidence" value="ECO:0007669"/>
    <property type="project" value="TreeGrafter"/>
</dbReference>